<gene>
    <name evidence="1" type="ORF">ACD_2C00061G0008</name>
</gene>
<reference evidence="1" key="1">
    <citation type="journal article" date="2012" name="Science">
        <title>Fermentation, hydrogen, and sulfur metabolism in multiple uncultivated bacterial phyla.</title>
        <authorList>
            <person name="Wrighton K.C."/>
            <person name="Thomas B.C."/>
            <person name="Sharon I."/>
            <person name="Miller C.S."/>
            <person name="Castelle C.J."/>
            <person name="VerBerkmoes N.C."/>
            <person name="Wilkins M.J."/>
            <person name="Hettich R.L."/>
            <person name="Lipton M.S."/>
            <person name="Williams K.H."/>
            <person name="Long P.E."/>
            <person name="Banfield J.F."/>
        </authorList>
    </citation>
    <scope>NUCLEOTIDE SEQUENCE [LARGE SCALE GENOMIC DNA]</scope>
</reference>
<accession>K2G450</accession>
<dbReference type="EMBL" id="AMFJ01000061">
    <property type="protein sequence ID" value="EKE30013.1"/>
    <property type="molecule type" value="Genomic_DNA"/>
</dbReference>
<dbReference type="InterPro" id="IPR006059">
    <property type="entry name" value="SBP"/>
</dbReference>
<dbReference type="AlphaFoldDB" id="K2G450"/>
<dbReference type="PANTHER" id="PTHR43649">
    <property type="entry name" value="ARABINOSE-BINDING PROTEIN-RELATED"/>
    <property type="match status" value="1"/>
</dbReference>
<name>K2G450_9BACT</name>
<dbReference type="Gene3D" id="3.40.190.10">
    <property type="entry name" value="Periplasmic binding protein-like II"/>
    <property type="match status" value="1"/>
</dbReference>
<comment type="caution">
    <text evidence="1">The sequence shown here is derived from an EMBL/GenBank/DDBJ whole genome shotgun (WGS) entry which is preliminary data.</text>
</comment>
<dbReference type="SUPFAM" id="SSF53850">
    <property type="entry name" value="Periplasmic binding protein-like II"/>
    <property type="match status" value="1"/>
</dbReference>
<dbReference type="Pfam" id="PF01547">
    <property type="entry name" value="SBP_bac_1"/>
    <property type="match status" value="1"/>
</dbReference>
<protein>
    <recommendedName>
        <fullName evidence="2">Extracellular solute-binding protein family 1</fullName>
    </recommendedName>
</protein>
<sequence length="464" mass="54916">MIFFAIVWAVLLLASASFMFLSNMSSSWKPAWPKEFNVWVVWDETAWYSEIITLFKKKFPEYANTEIKFTKFSSYSDYEKTLLNVMTDGNSPDIFVVNNSSMTEEWDWILESKIIWLTKEVVDTDYFQKNFNKVFDELVLQNEEENADWKMIKVDYIKWIPMGYETLWVYYNFRKLRNIPSTWADLDKEIIDWSSDSYSTVWMGFGSHYINTPADIVTLMFLQNWISSYKKLSDESANKSLGAYLSFGSDTNNKLYEFKPEMDELGLTATDLFVRNKVGMIIWYPSLMKEIVLAIKRASSNTQPIERYLRSAPIFQSVTSPSSDDDKSEKVNIINYNYFALSKYSANQDMWFAFLNYLSTKEAQESYLNSFSYYLPALRSLEDSRLDQTIEKWFDRIKYKDFLINDVTLKTFEKWLKNEYDSYFNNSLDFSWATSKNILSKWQGSIECNVNHILKWTDFDKQCD</sequence>
<evidence type="ECO:0008006" key="2">
    <source>
        <dbReference type="Google" id="ProtNLM"/>
    </source>
</evidence>
<evidence type="ECO:0000313" key="1">
    <source>
        <dbReference type="EMBL" id="EKE30013.1"/>
    </source>
</evidence>
<dbReference type="InterPro" id="IPR050490">
    <property type="entry name" value="Bact_solute-bd_prot1"/>
</dbReference>
<organism evidence="1">
    <name type="scientific">uncultured bacterium</name>
    <name type="common">gcode 4</name>
    <dbReference type="NCBI Taxonomy" id="1234023"/>
    <lineage>
        <taxon>Bacteria</taxon>
        <taxon>environmental samples</taxon>
    </lineage>
</organism>
<dbReference type="PANTHER" id="PTHR43649:SF12">
    <property type="entry name" value="DIACETYLCHITOBIOSE BINDING PROTEIN DASA"/>
    <property type="match status" value="1"/>
</dbReference>
<proteinExistence type="predicted"/>